<keyword evidence="3" id="KW-1185">Reference proteome</keyword>
<evidence type="ECO:0000259" key="1">
    <source>
        <dbReference type="Pfam" id="PF09992"/>
    </source>
</evidence>
<proteinExistence type="predicted"/>
<feature type="domain" description="Phosphodiester glycosidase" evidence="1">
    <location>
        <begin position="103"/>
        <end position="263"/>
    </location>
</feature>
<organism evidence="2 3">
    <name type="scientific">Candidatus Desulfovibrio trichonymphae</name>
    <dbReference type="NCBI Taxonomy" id="1725232"/>
    <lineage>
        <taxon>Bacteria</taxon>
        <taxon>Pseudomonadati</taxon>
        <taxon>Thermodesulfobacteriota</taxon>
        <taxon>Desulfovibrionia</taxon>
        <taxon>Desulfovibrionales</taxon>
        <taxon>Desulfovibrionaceae</taxon>
        <taxon>Desulfovibrio</taxon>
    </lineage>
</organism>
<dbReference type="Proteomes" id="UP000242645">
    <property type="component" value="Chromosome"/>
</dbReference>
<evidence type="ECO:0000313" key="3">
    <source>
        <dbReference type="Proteomes" id="UP000242645"/>
    </source>
</evidence>
<accession>A0A1J1DP13</accession>
<dbReference type="Pfam" id="PF09992">
    <property type="entry name" value="NAGPA"/>
    <property type="match status" value="1"/>
</dbReference>
<dbReference type="OrthoDB" id="9788058at2"/>
<reference evidence="2 3" key="1">
    <citation type="journal article" date="2017" name="ISME J.">
        <title>Genome of 'Ca. Desulfovibrio trichonymphae', an H2-oxidizing bacterium in a tripartite symbiotic system within a protist cell in the termite gut.</title>
        <authorList>
            <person name="Kuwahara H."/>
            <person name="Yuki M."/>
            <person name="Izawa K."/>
            <person name="Ohkuma M."/>
            <person name="Hongoh Y."/>
        </authorList>
    </citation>
    <scope>NUCLEOTIDE SEQUENCE [LARGE SCALE GENOMIC DNA]</scope>
    <source>
        <strain evidence="2 3">Rs-N31</strain>
    </source>
</reference>
<evidence type="ECO:0000313" key="2">
    <source>
        <dbReference type="EMBL" id="BAV91575.1"/>
    </source>
</evidence>
<name>A0A1J1DP13_9BACT</name>
<protein>
    <recommendedName>
        <fullName evidence="1">Phosphodiester glycosidase domain-containing protein</fullName>
    </recommendedName>
</protein>
<dbReference type="EMBL" id="AP017368">
    <property type="protein sequence ID" value="BAV91575.1"/>
    <property type="molecule type" value="Genomic_DNA"/>
</dbReference>
<dbReference type="AlphaFoldDB" id="A0A1J1DP13"/>
<gene>
    <name evidence="2" type="ORF">RSDT_0063</name>
</gene>
<sequence>MHPSTACVLTRGGIARLLPLVALICRLFCPDAHVWAADTHKGFALWDQLEPGLAFGEFQMNENETRIAVVRIDPARFDFVLCARSEDGLAARSLHEWGEQRDLVAAINASMYLQDNSTSTGYMRQGDHINNGHIAQRFGAFFVAAPDDPSLPTATIVDRDNPGWRETITRYALVIQNYRMINADRRILWTPGGPLYSISAVANDGDGHILFLHCREPVDAYDFARQILHLPLNVRTVMYVEGGGQAGLLVRTASLEREMNGRFAADFLVTGNIRTMLPNVLGVRRKAGATKALNSDLSGTSPHCIGTRNIMGSTGAD</sequence>
<dbReference type="KEGG" id="dtr:RSDT_0063"/>
<dbReference type="RefSeq" id="WP_096399122.1">
    <property type="nucleotide sequence ID" value="NZ_AP017368.1"/>
</dbReference>
<dbReference type="InterPro" id="IPR018711">
    <property type="entry name" value="NAGPA"/>
</dbReference>